<sequence length="162" mass="18145">MKDRRVTGLERVLSRRRDAERKLSRALAALRGEWHAQRGVVDERRAAAERQAAALAQQDDRIDAMFSARTFRADALLMLREFRAVAAEQHTALEAEAANARAALDAKQAQIDTTSAEIVRNRARIDIYGKRRDALVRAIEAAIEDAQDEEASESRRPGARIV</sequence>
<dbReference type="EMBL" id="CADIKF010000063">
    <property type="protein sequence ID" value="CAB3769502.1"/>
    <property type="molecule type" value="Genomic_DNA"/>
</dbReference>
<dbReference type="InterPro" id="IPR013392">
    <property type="entry name" value="T3SS_HrpB7"/>
</dbReference>
<feature type="coiled-coil region" evidence="1">
    <location>
        <begin position="90"/>
        <end position="156"/>
    </location>
</feature>
<name>A0A6J5EWF4_9BURK</name>
<dbReference type="RefSeq" id="WP_175114699.1">
    <property type="nucleotide sequence ID" value="NZ_CADIKF010000063.1"/>
</dbReference>
<evidence type="ECO:0008006" key="4">
    <source>
        <dbReference type="Google" id="ProtNLM"/>
    </source>
</evidence>
<keyword evidence="3" id="KW-1185">Reference proteome</keyword>
<evidence type="ECO:0000256" key="1">
    <source>
        <dbReference type="SAM" id="Coils"/>
    </source>
</evidence>
<keyword evidence="1" id="KW-0175">Coiled coil</keyword>
<dbReference type="Pfam" id="PF09486">
    <property type="entry name" value="HrpB7"/>
    <property type="match status" value="1"/>
</dbReference>
<dbReference type="Proteomes" id="UP000494329">
    <property type="component" value="Unassembled WGS sequence"/>
</dbReference>
<evidence type="ECO:0000313" key="2">
    <source>
        <dbReference type="EMBL" id="CAB3769502.1"/>
    </source>
</evidence>
<proteinExistence type="predicted"/>
<dbReference type="AlphaFoldDB" id="A0A6J5EWF4"/>
<evidence type="ECO:0000313" key="3">
    <source>
        <dbReference type="Proteomes" id="UP000494329"/>
    </source>
</evidence>
<protein>
    <recommendedName>
        <fullName evidence="4">Type III secretion protein HrpB7</fullName>
    </recommendedName>
</protein>
<reference evidence="2 3" key="1">
    <citation type="submission" date="2020-04" db="EMBL/GenBank/DDBJ databases">
        <authorList>
            <person name="De Canck E."/>
        </authorList>
    </citation>
    <scope>NUCLEOTIDE SEQUENCE [LARGE SCALE GENOMIC DNA]</scope>
    <source>
        <strain evidence="2 3">LMG 29739</strain>
    </source>
</reference>
<gene>
    <name evidence="2" type="ORF">LMG29739_05565</name>
</gene>
<accession>A0A6J5EWF4</accession>
<organism evidence="2 3">
    <name type="scientific">Paraburkholderia solisilvae</name>
    <dbReference type="NCBI Taxonomy" id="624376"/>
    <lineage>
        <taxon>Bacteria</taxon>
        <taxon>Pseudomonadati</taxon>
        <taxon>Pseudomonadota</taxon>
        <taxon>Betaproteobacteria</taxon>
        <taxon>Burkholderiales</taxon>
        <taxon>Burkholderiaceae</taxon>
        <taxon>Paraburkholderia</taxon>
    </lineage>
</organism>